<evidence type="ECO:0000313" key="2">
    <source>
        <dbReference type="Proteomes" id="UP000236569"/>
    </source>
</evidence>
<name>A0A2I9DTA0_9DEIO</name>
<evidence type="ECO:0000313" key="1">
    <source>
        <dbReference type="EMBL" id="GBF05827.1"/>
    </source>
</evidence>
<comment type="caution">
    <text evidence="1">The sequence shown here is derived from an EMBL/GenBank/DDBJ whole genome shotgun (WGS) entry which is preliminary data.</text>
</comment>
<dbReference type="EMBL" id="BFAG01000006">
    <property type="protein sequence ID" value="GBF05827.1"/>
    <property type="molecule type" value="Genomic_DNA"/>
</dbReference>
<organism evidence="1 2">
    <name type="scientific">Deinococcus aerius</name>
    <dbReference type="NCBI Taxonomy" id="200253"/>
    <lineage>
        <taxon>Bacteria</taxon>
        <taxon>Thermotogati</taxon>
        <taxon>Deinococcota</taxon>
        <taxon>Deinococci</taxon>
        <taxon>Deinococcales</taxon>
        <taxon>Deinococcaceae</taxon>
        <taxon>Deinococcus</taxon>
    </lineage>
</organism>
<sequence length="143" mass="15100">MSDRVVRVFQPVRVVRSPGGTPAVVRVVPSIARVVRASSLVLRASSERLPARGGYPASSFAERVDALQDRKAEGADVVALAERVGDTEARLSGLEGAPDLYLQPTRPAVPAGTTYLWVQTGLGPDGTGYSLWFEDGEVGHGTA</sequence>
<accession>A0A2I9DTA0</accession>
<protein>
    <submittedName>
        <fullName evidence="1">Uncharacterized protein</fullName>
    </submittedName>
</protein>
<dbReference type="OrthoDB" id="9913548at2"/>
<gene>
    <name evidence="1" type="ORF">DAERI_060087</name>
</gene>
<reference evidence="2" key="1">
    <citation type="submission" date="2018-01" db="EMBL/GenBank/DDBJ databases">
        <title>Draft Genome Sequence of the Radioresistant Bacterium Deinococcus aerius TR0125, Isolated from the Higher Atmosphere above Japan.</title>
        <authorList>
            <person name="Satoh K."/>
            <person name="Arai H."/>
            <person name="Sanzen T."/>
            <person name="Kawaguchi Y."/>
            <person name="Hayashi H."/>
            <person name="Yokobori S."/>
            <person name="Yamagishi A."/>
            <person name="Oono Y."/>
            <person name="Narumi I."/>
        </authorList>
    </citation>
    <scope>NUCLEOTIDE SEQUENCE [LARGE SCALE GENOMIC DNA]</scope>
    <source>
        <strain evidence="2">TR0125</strain>
    </source>
</reference>
<dbReference type="Proteomes" id="UP000236569">
    <property type="component" value="Unassembled WGS sequence"/>
</dbReference>
<proteinExistence type="predicted"/>
<dbReference type="RefSeq" id="WP_103129245.1">
    <property type="nucleotide sequence ID" value="NZ_BFAG01000006.1"/>
</dbReference>
<dbReference type="AlphaFoldDB" id="A0A2I9DTA0"/>
<keyword evidence="2" id="KW-1185">Reference proteome</keyword>